<dbReference type="SMART" id="SM00465">
    <property type="entry name" value="GIYc"/>
    <property type="match status" value="1"/>
</dbReference>
<evidence type="ECO:0000256" key="1">
    <source>
        <dbReference type="ARBA" id="ARBA00007435"/>
    </source>
</evidence>
<keyword evidence="3" id="KW-0540">Nuclease</keyword>
<gene>
    <name evidence="3" type="ORF">SAMN05216243_0013</name>
</gene>
<evidence type="ECO:0000313" key="4">
    <source>
        <dbReference type="Proteomes" id="UP000198694"/>
    </source>
</evidence>
<dbReference type="STRING" id="407036.SAMN05216243_0013"/>
<protein>
    <submittedName>
        <fullName evidence="3">Putative endonuclease</fullName>
    </submittedName>
</protein>
<dbReference type="PROSITE" id="PS50164">
    <property type="entry name" value="GIY_YIG"/>
    <property type="match status" value="1"/>
</dbReference>
<dbReference type="PANTHER" id="PTHR34477:SF1">
    <property type="entry name" value="UPF0213 PROTEIN YHBQ"/>
    <property type="match status" value="1"/>
</dbReference>
<dbReference type="Gene3D" id="3.40.1440.10">
    <property type="entry name" value="GIY-YIG endonuclease"/>
    <property type="match status" value="1"/>
</dbReference>
<keyword evidence="3" id="KW-0255">Endonuclease</keyword>
<dbReference type="InterPro" id="IPR000305">
    <property type="entry name" value="GIY-YIG_endonuc"/>
</dbReference>
<evidence type="ECO:0000259" key="2">
    <source>
        <dbReference type="PROSITE" id="PS50164"/>
    </source>
</evidence>
<accession>A0A1G9D7G5</accession>
<keyword evidence="4" id="KW-1185">Reference proteome</keyword>
<dbReference type="PANTHER" id="PTHR34477">
    <property type="entry name" value="UPF0213 PROTEIN YHBQ"/>
    <property type="match status" value="1"/>
</dbReference>
<dbReference type="EMBL" id="FNFL01000010">
    <property type="protein sequence ID" value="SDK59829.1"/>
    <property type="molecule type" value="Genomic_DNA"/>
</dbReference>
<dbReference type="RefSeq" id="WP_093217405.1">
    <property type="nucleotide sequence ID" value="NZ_FNFL01000010.1"/>
</dbReference>
<keyword evidence="3" id="KW-0378">Hydrolase</keyword>
<dbReference type="AlphaFoldDB" id="A0A1G9D7G5"/>
<dbReference type="Proteomes" id="UP000198694">
    <property type="component" value="Unassembled WGS sequence"/>
</dbReference>
<proteinExistence type="inferred from homology"/>
<dbReference type="SUPFAM" id="SSF82771">
    <property type="entry name" value="GIY-YIG endonuclease"/>
    <property type="match status" value="1"/>
</dbReference>
<reference evidence="3 4" key="1">
    <citation type="submission" date="2016-10" db="EMBL/GenBank/DDBJ databases">
        <authorList>
            <person name="de Groot N.N."/>
        </authorList>
    </citation>
    <scope>NUCLEOTIDE SEQUENCE [LARGE SCALE GENOMIC DNA]</scope>
    <source>
        <strain evidence="3 4">CGMCC 1.6502</strain>
    </source>
</reference>
<dbReference type="InterPro" id="IPR050190">
    <property type="entry name" value="UPF0213_domain"/>
</dbReference>
<feature type="domain" description="GIY-YIG" evidence="2">
    <location>
        <begin position="5"/>
        <end position="82"/>
    </location>
</feature>
<sequence length="91" mass="10876">MEKKNNYYVYILKCKDGSLYTGYTNDLEKRISRHESGKGAKYTRGRGPFQLVYYRSFATKQEALQQEYRIKKLPKIQKKRLIKSYTEGHDE</sequence>
<organism evidence="3 4">
    <name type="scientific">Sediminibacillus albus</name>
    <dbReference type="NCBI Taxonomy" id="407036"/>
    <lineage>
        <taxon>Bacteria</taxon>
        <taxon>Bacillati</taxon>
        <taxon>Bacillota</taxon>
        <taxon>Bacilli</taxon>
        <taxon>Bacillales</taxon>
        <taxon>Bacillaceae</taxon>
        <taxon>Sediminibacillus</taxon>
    </lineage>
</organism>
<dbReference type="CDD" id="cd10456">
    <property type="entry name" value="GIY-YIG_UPF0213"/>
    <property type="match status" value="1"/>
</dbReference>
<comment type="similarity">
    <text evidence="1">Belongs to the UPF0213 family.</text>
</comment>
<dbReference type="Pfam" id="PF01541">
    <property type="entry name" value="GIY-YIG"/>
    <property type="match status" value="1"/>
</dbReference>
<dbReference type="OrthoDB" id="9807770at2"/>
<dbReference type="GO" id="GO:0004519">
    <property type="term" value="F:endonuclease activity"/>
    <property type="evidence" value="ECO:0007669"/>
    <property type="project" value="UniProtKB-KW"/>
</dbReference>
<name>A0A1G9D7G5_9BACI</name>
<evidence type="ECO:0000313" key="3">
    <source>
        <dbReference type="EMBL" id="SDK59829.1"/>
    </source>
</evidence>
<dbReference type="InterPro" id="IPR035901">
    <property type="entry name" value="GIY-YIG_endonuc_sf"/>
</dbReference>